<comment type="similarity">
    <text evidence="1">Belongs to the ATP12 family.</text>
</comment>
<reference evidence="4 5" key="1">
    <citation type="submission" date="2015-04" db="EMBL/GenBank/DDBJ databases">
        <title>The draft genome sequence of Erythrobacter marinus HWDM-33.</title>
        <authorList>
            <person name="Zhuang L."/>
            <person name="Liu Y."/>
            <person name="Shao Z."/>
        </authorList>
    </citation>
    <scope>NUCLEOTIDE SEQUENCE [LARGE SCALE GENOMIC DNA]</scope>
    <source>
        <strain evidence="4 5">HWDM-33</strain>
    </source>
</reference>
<dbReference type="OrthoDB" id="9797825at2"/>
<sequence length="231" mass="25505">MKRFYKNVGVTALDAGWQVTLDERPLRTQLGGQQIVPTSALAHLLAGEWRAQGEEINPRSFVFRDLADFALDIVRPDRAAAIGKLLDYAGTDTLCYRADPDQLLYKRQQEIWEPLVKACEDRHGVTFTRVSGIVHRAQSDATIAVLQKRLESEDHFTLAALLTQASLAASLVVPLAVLEDGADVTALFAAANAEEDWQAELWGWDEQAEIVRAQRLEAFTKAAEFAAASQA</sequence>
<evidence type="ECO:0000313" key="4">
    <source>
        <dbReference type="EMBL" id="KLI64272.1"/>
    </source>
</evidence>
<dbReference type="PANTHER" id="PTHR21013:SF10">
    <property type="entry name" value="ATP SYNTHASE MITOCHONDRIAL F1 COMPLEX ASSEMBLY FACTOR 2"/>
    <property type="match status" value="1"/>
</dbReference>
<comment type="caution">
    <text evidence="4">The sequence shown here is derived from an EMBL/GenBank/DDBJ whole genome shotgun (WGS) entry which is preliminary data.</text>
</comment>
<dbReference type="STRING" id="874156.GCA_001021555_01067"/>
<dbReference type="PATRIC" id="fig|874156.12.peg.226"/>
<dbReference type="Gene3D" id="3.30.2180.10">
    <property type="entry name" value="ATP12-like"/>
    <property type="match status" value="1"/>
</dbReference>
<keyword evidence="2" id="KW-0809">Transit peptide</keyword>
<dbReference type="AlphaFoldDB" id="A0A0H0XQP1"/>
<dbReference type="Proteomes" id="UP000053455">
    <property type="component" value="Unassembled WGS sequence"/>
</dbReference>
<evidence type="ECO:0000256" key="3">
    <source>
        <dbReference type="ARBA" id="ARBA00023186"/>
    </source>
</evidence>
<name>A0A0H0XQP1_9SPHN</name>
<proteinExistence type="inferred from homology"/>
<keyword evidence="3" id="KW-0143">Chaperone</keyword>
<dbReference type="Pfam" id="PF07542">
    <property type="entry name" value="ATP12"/>
    <property type="match status" value="1"/>
</dbReference>
<dbReference type="Gene3D" id="1.10.3580.10">
    <property type="entry name" value="ATP12 ATPase"/>
    <property type="match status" value="1"/>
</dbReference>
<dbReference type="InterPro" id="IPR042272">
    <property type="entry name" value="ATP12_ATP_synth-F1-assembly_N"/>
</dbReference>
<dbReference type="SUPFAM" id="SSF160909">
    <property type="entry name" value="ATP12-like"/>
    <property type="match status" value="1"/>
</dbReference>
<gene>
    <name evidence="4" type="ORF">AAV99_01075</name>
</gene>
<evidence type="ECO:0000313" key="5">
    <source>
        <dbReference type="Proteomes" id="UP000053455"/>
    </source>
</evidence>
<evidence type="ECO:0000256" key="1">
    <source>
        <dbReference type="ARBA" id="ARBA00008231"/>
    </source>
</evidence>
<dbReference type="EMBL" id="LBHU01000001">
    <property type="protein sequence ID" value="KLI64272.1"/>
    <property type="molecule type" value="Genomic_DNA"/>
</dbReference>
<protein>
    <submittedName>
        <fullName evidence="4">Molecular chaperone</fullName>
    </submittedName>
</protein>
<dbReference type="InterPro" id="IPR023335">
    <property type="entry name" value="ATP12_ortho_dom_sf"/>
</dbReference>
<evidence type="ECO:0000256" key="2">
    <source>
        <dbReference type="ARBA" id="ARBA00022946"/>
    </source>
</evidence>
<organism evidence="4 5">
    <name type="scientific">Aurantiacibacter marinus</name>
    <dbReference type="NCBI Taxonomy" id="874156"/>
    <lineage>
        <taxon>Bacteria</taxon>
        <taxon>Pseudomonadati</taxon>
        <taxon>Pseudomonadota</taxon>
        <taxon>Alphaproteobacteria</taxon>
        <taxon>Sphingomonadales</taxon>
        <taxon>Erythrobacteraceae</taxon>
        <taxon>Aurantiacibacter</taxon>
    </lineage>
</organism>
<dbReference type="GO" id="GO:0043461">
    <property type="term" value="P:proton-transporting ATP synthase complex assembly"/>
    <property type="evidence" value="ECO:0007669"/>
    <property type="project" value="InterPro"/>
</dbReference>
<dbReference type="RefSeq" id="WP_047092134.1">
    <property type="nucleotide sequence ID" value="NZ_LBHU01000001.1"/>
</dbReference>
<accession>A0A0H0XQP1</accession>
<dbReference type="PANTHER" id="PTHR21013">
    <property type="entry name" value="ATP SYNTHASE MITOCHONDRIAL F1 COMPLEX ASSEMBLY FACTOR 2/ATP12 PROTEIN, MITOCHONDRIAL PRECURSOR"/>
    <property type="match status" value="1"/>
</dbReference>
<keyword evidence="5" id="KW-1185">Reference proteome</keyword>
<dbReference type="InterPro" id="IPR011419">
    <property type="entry name" value="ATP12_ATP_synth-F1-assembly"/>
</dbReference>